<accession>A0A075ATI8</accession>
<dbReference type="PANTHER" id="PTHR13104">
    <property type="entry name" value="MED-6-RELATED"/>
    <property type="match status" value="1"/>
</dbReference>
<dbReference type="STRING" id="988480.A0A075ATI8"/>
<dbReference type="OMA" id="MENTCFR"/>
<dbReference type="AlphaFoldDB" id="A0A075ATI8"/>
<evidence type="ECO:0000256" key="6">
    <source>
        <dbReference type="ARBA" id="ARBA00023242"/>
    </source>
</evidence>
<dbReference type="GO" id="GO:0016592">
    <property type="term" value="C:mediator complex"/>
    <property type="evidence" value="ECO:0007669"/>
    <property type="project" value="EnsemblFungi"/>
</dbReference>
<dbReference type="EMBL" id="ML005101">
    <property type="protein sequence ID" value="RKP20177.1"/>
    <property type="molecule type" value="Genomic_DNA"/>
</dbReference>
<evidence type="ECO:0000256" key="5">
    <source>
        <dbReference type="ARBA" id="ARBA00023163"/>
    </source>
</evidence>
<evidence type="ECO:0000256" key="2">
    <source>
        <dbReference type="ARBA" id="ARBA00007526"/>
    </source>
</evidence>
<keyword evidence="6 8" id="KW-0539">Nucleus</keyword>
<reference evidence="9 11" key="1">
    <citation type="journal article" date="2013" name="Curr. Biol.">
        <title>Shared signatures of parasitism and phylogenomics unite Cryptomycota and microsporidia.</title>
        <authorList>
            <person name="James T.Y."/>
            <person name="Pelin A."/>
            <person name="Bonen L."/>
            <person name="Ahrendt S."/>
            <person name="Sain D."/>
            <person name="Corradi N."/>
            <person name="Stajich J.E."/>
        </authorList>
    </citation>
    <scope>NUCLEOTIDE SEQUENCE [LARGE SCALE GENOMIC DNA]</scope>
    <source>
        <strain evidence="9">CSF55</strain>
        <strain evidence="9">CSF55</strain>
    </source>
</reference>
<sequence length="153" mass="17949">MFGLDRNNVLDYFSCSPFYDRTCNNQVLKMQTQYNDLETELQHLKQMRGIEFVLIHHQEPALFIIQKQNRSSPTSTKPLDIYMVYEGTIYQCPNAHLLLSNRILSSLYHLNKSFHLLKEIHDDEKESDKTFLESNQYTACDPDALAKFLTQNP</sequence>
<reference evidence="12" key="2">
    <citation type="journal article" date="2018" name="Nat. Microbiol.">
        <title>Leveraging single-cell genomics to expand the fungal tree of life.</title>
        <authorList>
            <person name="Ahrendt S.R."/>
            <person name="Quandt C.A."/>
            <person name="Ciobanu D."/>
            <person name="Clum A."/>
            <person name="Salamov A."/>
            <person name="Andreopoulos B."/>
            <person name="Cheng J.F."/>
            <person name="Woyke T."/>
            <person name="Pelin A."/>
            <person name="Henrissat B."/>
            <person name="Reynolds N.K."/>
            <person name="Benny G.L."/>
            <person name="Smith M.E."/>
            <person name="James T.Y."/>
            <person name="Grigoriev I.V."/>
        </authorList>
    </citation>
    <scope>NUCLEOTIDE SEQUENCE [LARGE SCALE GENOMIC DNA]</scope>
    <source>
        <strain evidence="12">CSF55</strain>
    </source>
</reference>
<dbReference type="Proteomes" id="UP000030755">
    <property type="component" value="Unassembled WGS sequence"/>
</dbReference>
<dbReference type="GO" id="GO:0006357">
    <property type="term" value="P:regulation of transcription by RNA polymerase II"/>
    <property type="evidence" value="ECO:0007669"/>
    <property type="project" value="InterPro"/>
</dbReference>
<reference evidence="10" key="3">
    <citation type="submission" date="2018-08" db="EMBL/GenBank/DDBJ databases">
        <title>Leveraging single-cell genomics to expand the Fungal Tree of Life.</title>
        <authorList>
            <consortium name="DOE Joint Genome Institute"/>
            <person name="Ahrendt S.R."/>
            <person name="Quandt C.A."/>
            <person name="Ciobanu D."/>
            <person name="Clum A."/>
            <person name="Salamov A."/>
            <person name="Andreopoulos B."/>
            <person name="Cheng J.-F."/>
            <person name="Woyke T."/>
            <person name="Pelin A."/>
            <person name="Henrissat B."/>
            <person name="Reynolds N."/>
            <person name="Benny G.L."/>
            <person name="Smith M.E."/>
            <person name="James T.Y."/>
            <person name="Grigoriev I.V."/>
        </authorList>
    </citation>
    <scope>NUCLEOTIDE SEQUENCE</scope>
    <source>
        <strain evidence="10">CSF55</strain>
    </source>
</reference>
<proteinExistence type="inferred from homology"/>
<evidence type="ECO:0000256" key="8">
    <source>
        <dbReference type="RuleBase" id="RU364143"/>
    </source>
</evidence>
<dbReference type="OrthoDB" id="344220at2759"/>
<evidence type="ECO:0000256" key="1">
    <source>
        <dbReference type="ARBA" id="ARBA00004123"/>
    </source>
</evidence>
<comment type="subunit">
    <text evidence="8">Component of the Mediator complex.</text>
</comment>
<evidence type="ECO:0000256" key="3">
    <source>
        <dbReference type="ARBA" id="ARBA00020634"/>
    </source>
</evidence>
<evidence type="ECO:0000313" key="11">
    <source>
        <dbReference type="Proteomes" id="UP000030755"/>
    </source>
</evidence>
<protein>
    <recommendedName>
        <fullName evidence="3 8">Mediator of RNA polymerase II transcription subunit 6</fullName>
    </recommendedName>
    <alternativeName>
        <fullName evidence="7 8">Mediator complex subunit 6</fullName>
    </alternativeName>
</protein>
<dbReference type="GO" id="GO:0003713">
    <property type="term" value="F:transcription coactivator activity"/>
    <property type="evidence" value="ECO:0007669"/>
    <property type="project" value="EnsemblFungi"/>
</dbReference>
<keyword evidence="8" id="KW-0010">Activator</keyword>
<evidence type="ECO:0000313" key="10">
    <source>
        <dbReference type="EMBL" id="RKP20177.1"/>
    </source>
</evidence>
<evidence type="ECO:0000256" key="4">
    <source>
        <dbReference type="ARBA" id="ARBA00023015"/>
    </source>
</evidence>
<name>A0A075ATI8_ROZAC</name>
<evidence type="ECO:0000313" key="12">
    <source>
        <dbReference type="Proteomes" id="UP000281549"/>
    </source>
</evidence>
<dbReference type="Pfam" id="PF04934">
    <property type="entry name" value="Med6"/>
    <property type="match status" value="1"/>
</dbReference>
<evidence type="ECO:0000256" key="7">
    <source>
        <dbReference type="ARBA" id="ARBA00031259"/>
    </source>
</evidence>
<keyword evidence="4 8" id="KW-0805">Transcription regulation</keyword>
<comment type="function">
    <text evidence="8">Component of the Mediator complex, a coactivator involved in the regulated transcription of nearly all RNA polymerase II-dependent genes. Mediator functions as a bridge to convey information from gene-specific regulatory proteins to the basal RNA polymerase II transcription machinery. Mediator is recruited to promoters by direct interactions with regulatory proteins and serves as a scaffold for the assembly of a functional preinitiation complex with RNA polymerase II and the general transcription factors.</text>
</comment>
<keyword evidence="11" id="KW-1185">Reference proteome</keyword>
<dbReference type="EMBL" id="KE561208">
    <property type="protein sequence ID" value="EPZ31862.1"/>
    <property type="molecule type" value="Genomic_DNA"/>
</dbReference>
<evidence type="ECO:0000313" key="9">
    <source>
        <dbReference type="EMBL" id="EPZ31862.1"/>
    </source>
</evidence>
<keyword evidence="5 8" id="KW-0804">Transcription</keyword>
<dbReference type="Proteomes" id="UP000281549">
    <property type="component" value="Unassembled WGS sequence"/>
</dbReference>
<organism evidence="9 11">
    <name type="scientific">Rozella allomycis (strain CSF55)</name>
    <dbReference type="NCBI Taxonomy" id="988480"/>
    <lineage>
        <taxon>Eukaryota</taxon>
        <taxon>Fungi</taxon>
        <taxon>Fungi incertae sedis</taxon>
        <taxon>Cryptomycota</taxon>
        <taxon>Cryptomycota incertae sedis</taxon>
        <taxon>Rozella</taxon>
    </lineage>
</organism>
<dbReference type="InterPro" id="IPR007018">
    <property type="entry name" value="Mediator_Med6"/>
</dbReference>
<dbReference type="InterPro" id="IPR038566">
    <property type="entry name" value="Mediator_Med6_sf"/>
</dbReference>
<comment type="subcellular location">
    <subcellularLocation>
        <location evidence="1 8">Nucleus</location>
    </subcellularLocation>
</comment>
<gene>
    <name evidence="8" type="primary">MED6</name>
    <name evidence="9" type="ORF">O9G_004253</name>
    <name evidence="10" type="ORF">ROZALSC1DRAFT_28311</name>
</gene>
<dbReference type="Gene3D" id="3.10.450.580">
    <property type="entry name" value="Mediator complex, subunit Med6"/>
    <property type="match status" value="1"/>
</dbReference>
<dbReference type="HOGENOM" id="CLU_077754_5_0_1"/>
<comment type="similarity">
    <text evidence="2 8">Belongs to the Mediator complex subunit 6 family.</text>
</comment>